<evidence type="ECO:0000259" key="1">
    <source>
        <dbReference type="PROSITE" id="PS50851"/>
    </source>
</evidence>
<dbReference type="PANTHER" id="PTHR22617">
    <property type="entry name" value="CHEMOTAXIS SENSOR HISTIDINE KINASE-RELATED"/>
    <property type="match status" value="1"/>
</dbReference>
<dbReference type="InterPro" id="IPR039315">
    <property type="entry name" value="CheW"/>
</dbReference>
<reference evidence="3" key="1">
    <citation type="submission" date="2016-10" db="EMBL/GenBank/DDBJ databases">
        <authorList>
            <person name="Varghese N."/>
            <person name="Submissions S."/>
        </authorList>
    </citation>
    <scope>NUCLEOTIDE SEQUENCE [LARGE SCALE GENOMIC DNA]</scope>
    <source>
        <strain evidence="3">Gh-105</strain>
    </source>
</reference>
<dbReference type="InterPro" id="IPR002545">
    <property type="entry name" value="CheW-lke_dom"/>
</dbReference>
<dbReference type="STRING" id="582675.SAMN05192565_10849"/>
<dbReference type="EMBL" id="FOPM01000008">
    <property type="protein sequence ID" value="SFG68652.1"/>
    <property type="molecule type" value="Genomic_DNA"/>
</dbReference>
<dbReference type="GO" id="GO:0005829">
    <property type="term" value="C:cytosol"/>
    <property type="evidence" value="ECO:0007669"/>
    <property type="project" value="TreeGrafter"/>
</dbReference>
<dbReference type="SMART" id="SM00260">
    <property type="entry name" value="CheW"/>
    <property type="match status" value="1"/>
</dbReference>
<organism evidence="2 3">
    <name type="scientific">Methylobacterium gossipiicola</name>
    <dbReference type="NCBI Taxonomy" id="582675"/>
    <lineage>
        <taxon>Bacteria</taxon>
        <taxon>Pseudomonadati</taxon>
        <taxon>Pseudomonadota</taxon>
        <taxon>Alphaproteobacteria</taxon>
        <taxon>Hyphomicrobiales</taxon>
        <taxon>Methylobacteriaceae</taxon>
        <taxon>Methylobacterium</taxon>
    </lineage>
</organism>
<gene>
    <name evidence="2" type="ORF">SAMN05192565_10849</name>
</gene>
<dbReference type="Gene3D" id="2.40.50.180">
    <property type="entry name" value="CheA-289, Domain 4"/>
    <property type="match status" value="1"/>
</dbReference>
<dbReference type="PROSITE" id="PS50851">
    <property type="entry name" value="CHEW"/>
    <property type="match status" value="1"/>
</dbReference>
<dbReference type="PANTHER" id="PTHR22617:SF23">
    <property type="entry name" value="CHEMOTAXIS PROTEIN CHEW"/>
    <property type="match status" value="1"/>
</dbReference>
<dbReference type="OrthoDB" id="7999312at2"/>
<dbReference type="AlphaFoldDB" id="A0A1I2TUU1"/>
<proteinExistence type="predicted"/>
<feature type="domain" description="CheW-like" evidence="1">
    <location>
        <begin position="34"/>
        <end position="192"/>
    </location>
</feature>
<evidence type="ECO:0000313" key="2">
    <source>
        <dbReference type="EMBL" id="SFG68652.1"/>
    </source>
</evidence>
<dbReference type="SUPFAM" id="SSF50341">
    <property type="entry name" value="CheW-like"/>
    <property type="match status" value="1"/>
</dbReference>
<dbReference type="GO" id="GO:0007165">
    <property type="term" value="P:signal transduction"/>
    <property type="evidence" value="ECO:0007669"/>
    <property type="project" value="InterPro"/>
</dbReference>
<dbReference type="Pfam" id="PF01584">
    <property type="entry name" value="CheW"/>
    <property type="match status" value="1"/>
</dbReference>
<keyword evidence="3" id="KW-1185">Reference proteome</keyword>
<sequence>MNPAAETLRRQALRRARTRALAERVRTVERETPSSSFLICTCGGDRYGLPLSQVAQVISARPITSVPGAPAAILGAIALSGRVLSVLALARALGRGGAVIPEGGHLVILRAAALALAVDRVEGVLAVADADPADRASPEGLVDPATAGLSNETVSGYAPAGAVASRESKREPSQQSGFVVVDLPRLLRRYLS</sequence>
<dbReference type="RefSeq" id="WP_091971008.1">
    <property type="nucleotide sequence ID" value="NZ_FOPM01000008.1"/>
</dbReference>
<accession>A0A1I2TUU1</accession>
<dbReference type="Gene3D" id="2.30.30.40">
    <property type="entry name" value="SH3 Domains"/>
    <property type="match status" value="1"/>
</dbReference>
<dbReference type="GO" id="GO:0006935">
    <property type="term" value="P:chemotaxis"/>
    <property type="evidence" value="ECO:0007669"/>
    <property type="project" value="InterPro"/>
</dbReference>
<evidence type="ECO:0000313" key="3">
    <source>
        <dbReference type="Proteomes" id="UP000199229"/>
    </source>
</evidence>
<dbReference type="Proteomes" id="UP000199229">
    <property type="component" value="Unassembled WGS sequence"/>
</dbReference>
<dbReference type="InterPro" id="IPR036061">
    <property type="entry name" value="CheW-like_dom_sf"/>
</dbReference>
<name>A0A1I2TUU1_9HYPH</name>
<protein>
    <submittedName>
        <fullName evidence="2">Purine-binding chemotaxis protein CheW</fullName>
    </submittedName>
</protein>